<dbReference type="PANTHER" id="PTHR30258:SF1">
    <property type="entry name" value="PROTEIN TRANSPORT PROTEIN HOFB HOMOLOG"/>
    <property type="match status" value="1"/>
</dbReference>
<dbReference type="Gene3D" id="3.30.450.90">
    <property type="match status" value="1"/>
</dbReference>
<proteinExistence type="inferred from homology"/>
<evidence type="ECO:0000313" key="6">
    <source>
        <dbReference type="Proteomes" id="UP001079657"/>
    </source>
</evidence>
<comment type="caution">
    <text evidence="5">The sequence shown here is derived from an EMBL/GenBank/DDBJ whole genome shotgun (WGS) entry which is preliminary data.</text>
</comment>
<evidence type="ECO:0000256" key="1">
    <source>
        <dbReference type="ARBA" id="ARBA00006611"/>
    </source>
</evidence>
<dbReference type="SUPFAM" id="SSF160246">
    <property type="entry name" value="EspE N-terminal domain-like"/>
    <property type="match status" value="1"/>
</dbReference>
<evidence type="ECO:0000259" key="4">
    <source>
        <dbReference type="PROSITE" id="PS00662"/>
    </source>
</evidence>
<dbReference type="SUPFAM" id="SSF52540">
    <property type="entry name" value="P-loop containing nucleoside triphosphate hydrolases"/>
    <property type="match status" value="1"/>
</dbReference>
<dbReference type="InterPro" id="IPR007831">
    <property type="entry name" value="T2SS_GspE_N"/>
</dbReference>
<reference evidence="5" key="1">
    <citation type="submission" date="2022-12" db="EMBL/GenBank/DDBJ databases">
        <authorList>
            <person name="Wang J."/>
        </authorList>
    </citation>
    <scope>NUCLEOTIDE SEQUENCE</scope>
    <source>
        <strain evidence="5">HY-42-06</strain>
    </source>
</reference>
<keyword evidence="6" id="KW-1185">Reference proteome</keyword>
<dbReference type="InterPro" id="IPR001482">
    <property type="entry name" value="T2SS/T4SS_dom"/>
</dbReference>
<evidence type="ECO:0000256" key="3">
    <source>
        <dbReference type="ARBA" id="ARBA00022840"/>
    </source>
</evidence>
<dbReference type="EMBL" id="JAPQES010000002">
    <property type="protein sequence ID" value="MCY6370336.1"/>
    <property type="molecule type" value="Genomic_DNA"/>
</dbReference>
<accession>A0ABT4CQH5</accession>
<organism evidence="5 6">
    <name type="scientific">Clostridium ganghwense</name>
    <dbReference type="NCBI Taxonomy" id="312089"/>
    <lineage>
        <taxon>Bacteria</taxon>
        <taxon>Bacillati</taxon>
        <taxon>Bacillota</taxon>
        <taxon>Clostridia</taxon>
        <taxon>Eubacteriales</taxon>
        <taxon>Clostridiaceae</taxon>
        <taxon>Clostridium</taxon>
    </lineage>
</organism>
<dbReference type="Gene3D" id="3.40.50.300">
    <property type="entry name" value="P-loop containing nucleotide triphosphate hydrolases"/>
    <property type="match status" value="1"/>
</dbReference>
<dbReference type="InterPro" id="IPR003593">
    <property type="entry name" value="AAA+_ATPase"/>
</dbReference>
<gene>
    <name evidence="5" type="ORF">OXH55_06785</name>
</gene>
<dbReference type="InterPro" id="IPR027417">
    <property type="entry name" value="P-loop_NTPase"/>
</dbReference>
<evidence type="ECO:0000256" key="2">
    <source>
        <dbReference type="ARBA" id="ARBA00022741"/>
    </source>
</evidence>
<evidence type="ECO:0000313" key="5">
    <source>
        <dbReference type="EMBL" id="MCY6370336.1"/>
    </source>
</evidence>
<keyword evidence="2" id="KW-0547">Nucleotide-binding</keyword>
<dbReference type="CDD" id="cd01129">
    <property type="entry name" value="PulE-GspE-like"/>
    <property type="match status" value="1"/>
</dbReference>
<dbReference type="PANTHER" id="PTHR30258">
    <property type="entry name" value="TYPE II SECRETION SYSTEM PROTEIN GSPE-RELATED"/>
    <property type="match status" value="1"/>
</dbReference>
<sequence length="558" mass="63355">MRDILGNTLLKEKVIAIDDYNKVLKIQRKTKAELVEILLNNNYVKKSVLYKIFKKNFHIESVELDNLDIPTDVVKLLPKEISKKYNVIPFGVKNEKICVAMTNPLNAMVIDDIRFLTNKDIIPYIERKNKIIYAIESYYDKEFASAALKDLKSEGIEKLKNETIKNQLVKNEIDKSPIVRITNSIIYGAISEKASDIHLEPFENEVNIRYRIDGVLKGKNKIPKEVYPAICTRLKIMSSMDISKKLIPQDGKMQLKIDNKKLDFRVSTIPTVYGEKIAIRILYKEDSNISLKSLKLNNDEYALLRKILETSNGIVLATGPTGCGKSTTLYTLINEINSEEKNIITIEDPVEYTIKGVNQVNVNYKSGLDFAAGLRSVLRQDPDIIMVGEIRDEETAQIAVKAAITGHLVFSTLHTNSAPSAIERLINMNVPNYLTADALVAVIAQRLIREICPYCKEKYIPKEEELKILGVSNCHELFRGRGCIKCNNTGYKGRRAIFEIMYLNSNHKKLICQNKSIEELREYSIKEGMSTLNNSCKTLVLKGITTVQEMMKGAYENL</sequence>
<dbReference type="InterPro" id="IPR037257">
    <property type="entry name" value="T2SS_E_N_sf"/>
</dbReference>
<dbReference type="Proteomes" id="UP001079657">
    <property type="component" value="Unassembled WGS sequence"/>
</dbReference>
<dbReference type="Gene3D" id="3.30.300.160">
    <property type="entry name" value="Type II secretion system, protein E, N-terminal domain"/>
    <property type="match status" value="1"/>
</dbReference>
<dbReference type="Pfam" id="PF00437">
    <property type="entry name" value="T2SSE"/>
    <property type="match status" value="1"/>
</dbReference>
<dbReference type="Pfam" id="PF05157">
    <property type="entry name" value="MshEN"/>
    <property type="match status" value="1"/>
</dbReference>
<comment type="similarity">
    <text evidence="1">Belongs to the GSP E family.</text>
</comment>
<feature type="domain" description="Bacterial type II secretion system protein E" evidence="4">
    <location>
        <begin position="378"/>
        <end position="392"/>
    </location>
</feature>
<protein>
    <submittedName>
        <fullName evidence="5">GspE/PulE family protein</fullName>
    </submittedName>
</protein>
<dbReference type="PROSITE" id="PS00662">
    <property type="entry name" value="T2SP_E"/>
    <property type="match status" value="1"/>
</dbReference>
<keyword evidence="3" id="KW-0067">ATP-binding</keyword>
<dbReference type="RefSeq" id="WP_268049081.1">
    <property type="nucleotide sequence ID" value="NZ_JAPQES010000002.1"/>
</dbReference>
<dbReference type="SMART" id="SM00382">
    <property type="entry name" value="AAA"/>
    <property type="match status" value="1"/>
</dbReference>
<name>A0ABT4CQH5_9CLOT</name>